<dbReference type="Gene3D" id="2.160.20.10">
    <property type="entry name" value="Single-stranded right-handed beta-helix, Pectin lyase-like"/>
    <property type="match status" value="1"/>
</dbReference>
<sequence length="612" mass="65814">MGDVNDYERPLGGEYYGTRSNGRRRCCIAMAVGLLATVLLIIAIAVPLSMKHKSQVNQPTGADAISAACGATLFPIVCNETMGTGNGNFTTNSRGMSTYAIQLAGNGVNQTLFAVLGINASSNLNVTGAVDTCLETLSLAGSYLASIYNDIQNETAVLEDIQAALYGAWELHTTCVDTFVEYAPDFSANVSAQGQQADQLLSNAGSLLNALVTFGNDLTQWKPTLYGLPDGLNFSSIVNSIPSSVENAFHNLTGGGNRKLLSNPDLVPETEEDLSLGFNQPPRWLNPSDRRLLAGSPSFYNAVVAKDGSGHYKTIQAAISAAPKNKQTRWVIWVKTGVYYENVVVQGGSINLFLIGDGIGKTVISGNRNVGCNCGMTTFLSATLAISGPGFMMKGITVRNTAGAKMFQAVALRVSADRAAFFQCSFEAYQDTLYANAFRQYYSECMILGTVDFIFGNAAAVFQNCDILAQTGIVGQQNTYTAQGRTSPVTNTGISFQNCYFDGTQALHAQSTIFLTYLGRPWKEYAVCVHLKSNLGTVVNPAGWLYWNFTNFGLYTSFFAEYQSIGPGAKGPRVSWSHQITNPAIADRYQANAFIQGNKWVPATGFPYTATL</sequence>
<feature type="transmembrane region" description="Helical" evidence="8">
    <location>
        <begin position="26"/>
        <end position="50"/>
    </location>
</feature>
<evidence type="ECO:0000256" key="4">
    <source>
        <dbReference type="ARBA" id="ARBA00022801"/>
    </source>
</evidence>
<protein>
    <recommendedName>
        <fullName evidence="7">Pectinesterase</fullName>
        <ecNumber evidence="7">3.1.1.11</ecNumber>
    </recommendedName>
</protein>
<dbReference type="EMBL" id="OZ020098">
    <property type="protein sequence ID" value="CAK9270969.1"/>
    <property type="molecule type" value="Genomic_DNA"/>
</dbReference>
<dbReference type="InterPro" id="IPR011050">
    <property type="entry name" value="Pectin_lyase_fold/virulence"/>
</dbReference>
<dbReference type="InterPro" id="IPR000070">
    <property type="entry name" value="Pectinesterase_cat"/>
</dbReference>
<feature type="active site" evidence="6">
    <location>
        <position position="452"/>
    </location>
</feature>
<keyword evidence="4 7" id="KW-0378">Hydrolase</keyword>
<keyword evidence="11" id="KW-1185">Reference proteome</keyword>
<dbReference type="CDD" id="cd15798">
    <property type="entry name" value="PMEI-like_3"/>
    <property type="match status" value="1"/>
</dbReference>
<dbReference type="PROSITE" id="PS00503">
    <property type="entry name" value="PECTINESTERASE_2"/>
    <property type="match status" value="1"/>
</dbReference>
<keyword evidence="8" id="KW-1133">Transmembrane helix</keyword>
<keyword evidence="5 7" id="KW-0063">Aspartyl esterase</keyword>
<dbReference type="SMART" id="SM00856">
    <property type="entry name" value="PMEI"/>
    <property type="match status" value="1"/>
</dbReference>
<keyword evidence="8" id="KW-0472">Membrane</keyword>
<accession>A0ABP0WVT0</accession>
<dbReference type="SUPFAM" id="SSF51126">
    <property type="entry name" value="Pectin lyase-like"/>
    <property type="match status" value="1"/>
</dbReference>
<dbReference type="InterPro" id="IPR035513">
    <property type="entry name" value="Invertase/methylesterase_inhib"/>
</dbReference>
<dbReference type="SUPFAM" id="SSF101148">
    <property type="entry name" value="Plant invertase/pectin methylesterase inhibitor"/>
    <property type="match status" value="1"/>
</dbReference>
<keyword evidence="8" id="KW-0812">Transmembrane</keyword>
<comment type="pathway">
    <text evidence="1 7">Glycan metabolism; pectin degradation; 2-dehydro-3-deoxy-D-gluconate from pectin: step 1/5.</text>
</comment>
<comment type="similarity">
    <text evidence="3">In the C-terminal section; belongs to the pectinesterase family.</text>
</comment>
<dbReference type="Gene3D" id="1.20.140.40">
    <property type="entry name" value="Invertase/pectin methylesterase inhibitor family protein"/>
    <property type="match status" value="1"/>
</dbReference>
<organism evidence="10 11">
    <name type="scientific">Sphagnum jensenii</name>
    <dbReference type="NCBI Taxonomy" id="128206"/>
    <lineage>
        <taxon>Eukaryota</taxon>
        <taxon>Viridiplantae</taxon>
        <taxon>Streptophyta</taxon>
        <taxon>Embryophyta</taxon>
        <taxon>Bryophyta</taxon>
        <taxon>Sphagnophytina</taxon>
        <taxon>Sphagnopsida</taxon>
        <taxon>Sphagnales</taxon>
        <taxon>Sphagnaceae</taxon>
        <taxon>Sphagnum</taxon>
    </lineage>
</organism>
<evidence type="ECO:0000256" key="6">
    <source>
        <dbReference type="PROSITE-ProRule" id="PRU10040"/>
    </source>
</evidence>
<dbReference type="Proteomes" id="UP001497444">
    <property type="component" value="Chromosome 3"/>
</dbReference>
<evidence type="ECO:0000256" key="2">
    <source>
        <dbReference type="ARBA" id="ARBA00006027"/>
    </source>
</evidence>
<dbReference type="Pfam" id="PF01095">
    <property type="entry name" value="Pectinesterase"/>
    <property type="match status" value="1"/>
</dbReference>
<evidence type="ECO:0000256" key="7">
    <source>
        <dbReference type="RuleBase" id="RU000589"/>
    </source>
</evidence>
<dbReference type="PANTHER" id="PTHR31707">
    <property type="entry name" value="PECTINESTERASE"/>
    <property type="match status" value="1"/>
</dbReference>
<evidence type="ECO:0000256" key="1">
    <source>
        <dbReference type="ARBA" id="ARBA00005184"/>
    </source>
</evidence>
<evidence type="ECO:0000256" key="8">
    <source>
        <dbReference type="SAM" id="Phobius"/>
    </source>
</evidence>
<proteinExistence type="inferred from homology"/>
<evidence type="ECO:0000313" key="11">
    <source>
        <dbReference type="Proteomes" id="UP001497444"/>
    </source>
</evidence>
<dbReference type="EC" id="3.1.1.11" evidence="7"/>
<dbReference type="InterPro" id="IPR006501">
    <property type="entry name" value="Pectinesterase_inhib_dom"/>
</dbReference>
<comment type="similarity">
    <text evidence="2">In the N-terminal section; belongs to the PMEI family.</text>
</comment>
<comment type="catalytic activity">
    <reaction evidence="7">
        <text>[(1-&gt;4)-alpha-D-galacturonosyl methyl ester](n) + n H2O = [(1-&gt;4)-alpha-D-galacturonosyl](n) + n methanol + n H(+)</text>
        <dbReference type="Rhea" id="RHEA:22380"/>
        <dbReference type="Rhea" id="RHEA-COMP:14570"/>
        <dbReference type="Rhea" id="RHEA-COMP:14573"/>
        <dbReference type="ChEBI" id="CHEBI:15377"/>
        <dbReference type="ChEBI" id="CHEBI:15378"/>
        <dbReference type="ChEBI" id="CHEBI:17790"/>
        <dbReference type="ChEBI" id="CHEBI:140522"/>
        <dbReference type="ChEBI" id="CHEBI:140523"/>
        <dbReference type="EC" id="3.1.1.11"/>
    </reaction>
</comment>
<evidence type="ECO:0000256" key="3">
    <source>
        <dbReference type="ARBA" id="ARBA00007786"/>
    </source>
</evidence>
<name>A0ABP0WVT0_9BRYO</name>
<feature type="domain" description="Pectinesterase inhibitor" evidence="9">
    <location>
        <begin position="60"/>
        <end position="207"/>
    </location>
</feature>
<dbReference type="InterPro" id="IPR033131">
    <property type="entry name" value="Pectinesterase_Asp_AS"/>
</dbReference>
<evidence type="ECO:0000259" key="9">
    <source>
        <dbReference type="SMART" id="SM00856"/>
    </source>
</evidence>
<gene>
    <name evidence="10" type="ORF">CSSPJE1EN1_LOCUS16447</name>
</gene>
<dbReference type="Pfam" id="PF04043">
    <property type="entry name" value="PMEI"/>
    <property type="match status" value="1"/>
</dbReference>
<evidence type="ECO:0000256" key="5">
    <source>
        <dbReference type="ARBA" id="ARBA00023085"/>
    </source>
</evidence>
<evidence type="ECO:0000313" key="10">
    <source>
        <dbReference type="EMBL" id="CAK9270969.1"/>
    </source>
</evidence>
<dbReference type="InterPro" id="IPR012334">
    <property type="entry name" value="Pectin_lyas_fold"/>
</dbReference>
<reference evidence="10" key="1">
    <citation type="submission" date="2024-02" db="EMBL/GenBank/DDBJ databases">
        <authorList>
            <consortium name="ELIXIR-Norway"/>
            <consortium name="Elixir Norway"/>
        </authorList>
    </citation>
    <scope>NUCLEOTIDE SEQUENCE</scope>
</reference>